<reference evidence="1 2" key="1">
    <citation type="submission" date="2021-08" db="EMBL/GenBank/DDBJ databases">
        <authorList>
            <person name="Tuo L."/>
        </authorList>
    </citation>
    <scope>NUCLEOTIDE SEQUENCE [LARGE SCALE GENOMIC DNA]</scope>
    <source>
        <strain evidence="1 2">JCM 31229</strain>
    </source>
</reference>
<dbReference type="RefSeq" id="WP_222992414.1">
    <property type="nucleotide sequence ID" value="NZ_JAINVV010000011.1"/>
</dbReference>
<dbReference type="EMBL" id="JAINVV010000011">
    <property type="protein sequence ID" value="MBY8825324.1"/>
    <property type="molecule type" value="Genomic_DNA"/>
</dbReference>
<name>A0ABS7PVD5_9SPHN</name>
<comment type="caution">
    <text evidence="1">The sequence shown here is derived from an EMBL/GenBank/DDBJ whole genome shotgun (WGS) entry which is preliminary data.</text>
</comment>
<sequence>MTIELGVKMPCAEFSIGSFADRMVECWSGFSEYFGVPTFEFHDSCDCDNVVRHGDYFDIHVNNDCAARVMFIHVPVVEGYEDDYDGGCWADVSVFVRTSESKFLMVFTAIQMAKYVKSSVVDDSLILGWSRIIDCSEIFDLMEKSKTNDLLESSNIFSTKLIN</sequence>
<proteinExistence type="predicted"/>
<evidence type="ECO:0000313" key="1">
    <source>
        <dbReference type="EMBL" id="MBY8825324.1"/>
    </source>
</evidence>
<gene>
    <name evidence="1" type="ORF">K7G82_23675</name>
</gene>
<accession>A0ABS7PVD5</accession>
<evidence type="ECO:0000313" key="2">
    <source>
        <dbReference type="Proteomes" id="UP000706039"/>
    </source>
</evidence>
<protein>
    <submittedName>
        <fullName evidence="1">Uncharacterized protein</fullName>
    </submittedName>
</protein>
<keyword evidence="2" id="KW-1185">Reference proteome</keyword>
<organism evidence="1 2">
    <name type="scientific">Sphingomonas colocasiae</name>
    <dbReference type="NCBI Taxonomy" id="1848973"/>
    <lineage>
        <taxon>Bacteria</taxon>
        <taxon>Pseudomonadati</taxon>
        <taxon>Pseudomonadota</taxon>
        <taxon>Alphaproteobacteria</taxon>
        <taxon>Sphingomonadales</taxon>
        <taxon>Sphingomonadaceae</taxon>
        <taxon>Sphingomonas</taxon>
    </lineage>
</organism>
<dbReference type="Proteomes" id="UP000706039">
    <property type="component" value="Unassembled WGS sequence"/>
</dbReference>